<evidence type="ECO:0000256" key="1">
    <source>
        <dbReference type="ARBA" id="ARBA00022801"/>
    </source>
</evidence>
<organism evidence="3 4">
    <name type="scientific">Ralstonia holmesii</name>
    <dbReference type="NCBI Taxonomy" id="3058602"/>
    <lineage>
        <taxon>Bacteria</taxon>
        <taxon>Pseudomonadati</taxon>
        <taxon>Pseudomonadota</taxon>
        <taxon>Betaproteobacteria</taxon>
        <taxon>Burkholderiales</taxon>
        <taxon>Burkholderiaceae</taxon>
        <taxon>Ralstonia</taxon>
    </lineage>
</organism>
<comment type="caution">
    <text evidence="3">The sequence shown here is derived from an EMBL/GenBank/DDBJ whole genome shotgun (WGS) entry which is preliminary data.</text>
</comment>
<dbReference type="EC" id="3.1.26.11" evidence="3"/>
<evidence type="ECO:0000313" key="4">
    <source>
        <dbReference type="Proteomes" id="UP001189663"/>
    </source>
</evidence>
<dbReference type="Pfam" id="PF12706">
    <property type="entry name" value="Lactamase_B_2"/>
    <property type="match status" value="1"/>
</dbReference>
<dbReference type="InterPro" id="IPR044094">
    <property type="entry name" value="AtsA-like_MBL-fold"/>
</dbReference>
<dbReference type="SUPFAM" id="SSF56281">
    <property type="entry name" value="Metallo-hydrolase/oxidoreductase"/>
    <property type="match status" value="1"/>
</dbReference>
<dbReference type="GO" id="GO:0042781">
    <property type="term" value="F:3'-tRNA processing endoribonuclease activity"/>
    <property type="evidence" value="ECO:0007669"/>
    <property type="project" value="UniProtKB-EC"/>
</dbReference>
<dbReference type="InterPro" id="IPR001279">
    <property type="entry name" value="Metallo-B-lactamas"/>
</dbReference>
<dbReference type="PANTHER" id="PTHR46018:SF2">
    <property type="entry name" value="ZINC PHOSPHODIESTERASE ELAC PROTEIN 1"/>
    <property type="match status" value="1"/>
</dbReference>
<name>A0ABC8QF48_9RALS</name>
<dbReference type="AlphaFoldDB" id="A0ABC8QF48"/>
<gene>
    <name evidence="3" type="primary">rbn_2</name>
    <name evidence="3" type="ORF">LMG18096_03577</name>
</gene>
<keyword evidence="1 3" id="KW-0378">Hydrolase</keyword>
<evidence type="ECO:0000259" key="2">
    <source>
        <dbReference type="SMART" id="SM00849"/>
    </source>
</evidence>
<protein>
    <submittedName>
        <fullName evidence="3">Ribonuclease BN</fullName>
        <ecNumber evidence="3">3.1.26.11</ecNumber>
    </submittedName>
</protein>
<dbReference type="EMBL" id="CATZAT010000008">
    <property type="protein sequence ID" value="CAJ0798624.1"/>
    <property type="molecule type" value="Genomic_DNA"/>
</dbReference>
<dbReference type="PANTHER" id="PTHR46018">
    <property type="entry name" value="ZINC PHOSPHODIESTERASE ELAC PROTEIN 1"/>
    <property type="match status" value="1"/>
</dbReference>
<feature type="domain" description="Metallo-beta-lactamase" evidence="2">
    <location>
        <begin position="67"/>
        <end position="254"/>
    </location>
</feature>
<dbReference type="CDD" id="cd07719">
    <property type="entry name" value="arylsulfatase_AtsA-like_MBL-fold"/>
    <property type="match status" value="1"/>
</dbReference>
<dbReference type="Gene3D" id="3.60.15.10">
    <property type="entry name" value="Ribonuclease Z/Hydroxyacylglutathione hydrolase-like"/>
    <property type="match status" value="1"/>
</dbReference>
<reference evidence="3 4" key="1">
    <citation type="submission" date="2023-07" db="EMBL/GenBank/DDBJ databases">
        <authorList>
            <person name="Peeters C."/>
        </authorList>
    </citation>
    <scope>NUCLEOTIDE SEQUENCE [LARGE SCALE GENOMIC DNA]</scope>
    <source>
        <strain evidence="3 4">LMG 18096</strain>
    </source>
</reference>
<evidence type="ECO:0000313" key="3">
    <source>
        <dbReference type="EMBL" id="CAJ0798624.1"/>
    </source>
</evidence>
<proteinExistence type="predicted"/>
<sequence>MFLILVGIVRVMEMEMKIGQLLLASIVVLSLLPLRRASGEATETRTGTHLITLGTRGGPIPAKDRAQSSNLLIVNGTYYLVDAGDGVLRRVTQAGANFRQIGKVFITHGHDDHTAGLGALMSVAWDFQRHDPIDVYGPPGTTALVKGAIQYFTVNAEIRWAEGRRTPLGDVFVGHDVAPGLIYQDQNIKVTAVENTHFHIPEGSPYYGKYKSYAYRFQTPDRVIVFTGDTGPSDAVTELARDADTLVSEVGSSEDVKQVFIKNGTWQGMTPEQQAALMRHEVEEHLTPDAVGKMAARAHVKTVVLTHLLPTVNEHDDYQRYVPEVKKFFSGQVVVAKDLMEF</sequence>
<keyword evidence="4" id="KW-1185">Reference proteome</keyword>
<dbReference type="Proteomes" id="UP001189663">
    <property type="component" value="Unassembled WGS sequence"/>
</dbReference>
<accession>A0ABC8QF48</accession>
<dbReference type="SMART" id="SM00849">
    <property type="entry name" value="Lactamase_B"/>
    <property type="match status" value="1"/>
</dbReference>
<dbReference type="InterPro" id="IPR036866">
    <property type="entry name" value="RibonucZ/Hydroxyglut_hydro"/>
</dbReference>